<keyword evidence="2" id="KW-0813">Transport</keyword>
<keyword evidence="4 6" id="KW-1133">Transmembrane helix</keyword>
<dbReference type="AlphaFoldDB" id="A0A7W9U0I1"/>
<accession>A0A7W9U0I1</accession>
<dbReference type="RefSeq" id="WP_183727524.1">
    <property type="nucleotide sequence ID" value="NZ_JACHBW010000014.1"/>
</dbReference>
<organism evidence="8 9">
    <name type="scientific">Paraburkholderia bannensis</name>
    <dbReference type="NCBI Taxonomy" id="765414"/>
    <lineage>
        <taxon>Bacteria</taxon>
        <taxon>Pseudomonadati</taxon>
        <taxon>Pseudomonadota</taxon>
        <taxon>Betaproteobacteria</taxon>
        <taxon>Burkholderiales</taxon>
        <taxon>Burkholderiaceae</taxon>
        <taxon>Paraburkholderia</taxon>
    </lineage>
</organism>
<dbReference type="PANTHER" id="PTHR42718:SF9">
    <property type="entry name" value="MAJOR FACILITATOR SUPERFAMILY MULTIDRUG TRANSPORTER MFSC"/>
    <property type="match status" value="1"/>
</dbReference>
<dbReference type="InterPro" id="IPR036259">
    <property type="entry name" value="MFS_trans_sf"/>
</dbReference>
<dbReference type="Gene3D" id="1.20.1250.20">
    <property type="entry name" value="MFS general substrate transporter like domains"/>
    <property type="match status" value="2"/>
</dbReference>
<dbReference type="PROSITE" id="PS50850">
    <property type="entry name" value="MFS"/>
    <property type="match status" value="1"/>
</dbReference>
<keyword evidence="9" id="KW-1185">Reference proteome</keyword>
<evidence type="ECO:0000313" key="8">
    <source>
        <dbReference type="EMBL" id="MBB6104821.1"/>
    </source>
</evidence>
<dbReference type="InterPro" id="IPR011701">
    <property type="entry name" value="MFS"/>
</dbReference>
<comment type="subcellular location">
    <subcellularLocation>
        <location evidence="1">Membrane</location>
        <topology evidence="1">Multi-pass membrane protein</topology>
    </subcellularLocation>
</comment>
<feature type="transmembrane region" description="Helical" evidence="6">
    <location>
        <begin position="92"/>
        <end position="111"/>
    </location>
</feature>
<feature type="transmembrane region" description="Helical" evidence="6">
    <location>
        <begin position="180"/>
        <end position="202"/>
    </location>
</feature>
<evidence type="ECO:0000313" key="9">
    <source>
        <dbReference type="Proteomes" id="UP000571554"/>
    </source>
</evidence>
<reference evidence="8 9" key="1">
    <citation type="submission" date="2020-08" db="EMBL/GenBank/DDBJ databases">
        <title>Above-ground endophytic microbial communities from plants in different locations in the United States.</title>
        <authorList>
            <person name="Frank C."/>
        </authorList>
    </citation>
    <scope>NUCLEOTIDE SEQUENCE [LARGE SCALE GENOMIC DNA]</scope>
    <source>
        <strain evidence="8 9">WP4_2_2</strain>
    </source>
</reference>
<gene>
    <name evidence="8" type="ORF">F4827_004686</name>
</gene>
<proteinExistence type="predicted"/>
<evidence type="ECO:0000256" key="6">
    <source>
        <dbReference type="SAM" id="Phobius"/>
    </source>
</evidence>
<evidence type="ECO:0000256" key="1">
    <source>
        <dbReference type="ARBA" id="ARBA00004141"/>
    </source>
</evidence>
<dbReference type="SUPFAM" id="SSF103473">
    <property type="entry name" value="MFS general substrate transporter"/>
    <property type="match status" value="1"/>
</dbReference>
<dbReference type="EMBL" id="JACHBW010000014">
    <property type="protein sequence ID" value="MBB6104821.1"/>
    <property type="molecule type" value="Genomic_DNA"/>
</dbReference>
<feature type="transmembrane region" description="Helical" evidence="6">
    <location>
        <begin position="117"/>
        <end position="139"/>
    </location>
</feature>
<feature type="transmembrane region" description="Helical" evidence="6">
    <location>
        <begin position="281"/>
        <end position="301"/>
    </location>
</feature>
<feature type="transmembrane region" description="Helical" evidence="6">
    <location>
        <begin position="63"/>
        <end position="85"/>
    </location>
</feature>
<feature type="transmembrane region" description="Helical" evidence="6">
    <location>
        <begin position="347"/>
        <end position="366"/>
    </location>
</feature>
<evidence type="ECO:0000256" key="3">
    <source>
        <dbReference type="ARBA" id="ARBA00022692"/>
    </source>
</evidence>
<name>A0A7W9U0I1_9BURK</name>
<dbReference type="GO" id="GO:0016020">
    <property type="term" value="C:membrane"/>
    <property type="evidence" value="ECO:0007669"/>
    <property type="project" value="UniProtKB-SubCell"/>
</dbReference>
<feature type="transmembrane region" description="Helical" evidence="6">
    <location>
        <begin position="24"/>
        <end position="43"/>
    </location>
</feature>
<feature type="transmembrane region" description="Helical" evidence="6">
    <location>
        <begin position="146"/>
        <end position="168"/>
    </location>
</feature>
<dbReference type="InterPro" id="IPR020846">
    <property type="entry name" value="MFS_dom"/>
</dbReference>
<evidence type="ECO:0000259" key="7">
    <source>
        <dbReference type="PROSITE" id="PS50850"/>
    </source>
</evidence>
<feature type="transmembrane region" description="Helical" evidence="6">
    <location>
        <begin position="321"/>
        <end position="340"/>
    </location>
</feature>
<dbReference type="PANTHER" id="PTHR42718">
    <property type="entry name" value="MAJOR FACILITATOR SUPERFAMILY MULTIDRUG TRANSPORTER MFSC"/>
    <property type="match status" value="1"/>
</dbReference>
<evidence type="ECO:0000256" key="5">
    <source>
        <dbReference type="ARBA" id="ARBA00023136"/>
    </source>
</evidence>
<protein>
    <submittedName>
        <fullName evidence="8">DHA2 family multidrug resistance protein</fullName>
    </submittedName>
</protein>
<dbReference type="Proteomes" id="UP000571554">
    <property type="component" value="Unassembled WGS sequence"/>
</dbReference>
<evidence type="ECO:0000256" key="4">
    <source>
        <dbReference type="ARBA" id="ARBA00022989"/>
    </source>
</evidence>
<feature type="transmembrane region" description="Helical" evidence="6">
    <location>
        <begin position="237"/>
        <end position="261"/>
    </location>
</feature>
<keyword evidence="5 6" id="KW-0472">Membrane</keyword>
<feature type="transmembrane region" description="Helical" evidence="6">
    <location>
        <begin position="378"/>
        <end position="396"/>
    </location>
</feature>
<comment type="caution">
    <text evidence="8">The sequence shown here is derived from an EMBL/GenBank/DDBJ whole genome shotgun (WGS) entry which is preliminary data.</text>
</comment>
<dbReference type="GO" id="GO:0022857">
    <property type="term" value="F:transmembrane transporter activity"/>
    <property type="evidence" value="ECO:0007669"/>
    <property type="project" value="InterPro"/>
</dbReference>
<sequence>MTDAIIGRKPSLSTDFRELKTRPVAAIFAVLLGAIISTLTSRITVLGLADIRGALGVGFDEGAWINTTFTVAQMFVGPIAVWAAFVMGTRRVLLTGACTFLLAETLLPLSGGYPTFLALQALAGAASGVFVPVTVGFVIRALPPNLVPFGVAAYAMNLEMSLNLSATLEGWYSEHLSWHWLFWQNAVLAVGFIAALLAAMPAEPTKAQAGKGDYIGMLLGATGFSLLYAALDQGERLFWFQSPIIGLLVYCGIVLIAAFIVREFVAEHPGLDLTFFLRRNVALMVCLVVLVRLMVLNTNFIPPLYLSIVRGLRPLQVGETLRWVAIPQFLFAPMVAMVLLRIDPRKIIVTGFATIALAFAMGSLITPDWAETQFIPSQLIQALGQTMALTSIIYYFSKHVTLQYALTFGAVVQTARLFGGQVGATSIGVLERVREQFHSNVLGLKVSLYDPLTVNRLVAESIPFGAAPQSAADIPGSAFALLDRAVRVQATTLALADNYRFAFACAVSGVCLALLLKRIDG</sequence>
<dbReference type="Pfam" id="PF07690">
    <property type="entry name" value="MFS_1"/>
    <property type="match status" value="1"/>
</dbReference>
<feature type="transmembrane region" description="Helical" evidence="6">
    <location>
        <begin position="214"/>
        <end position="231"/>
    </location>
</feature>
<keyword evidence="3 6" id="KW-0812">Transmembrane</keyword>
<evidence type="ECO:0000256" key="2">
    <source>
        <dbReference type="ARBA" id="ARBA00022448"/>
    </source>
</evidence>
<feature type="domain" description="Major facilitator superfamily (MFS) profile" evidence="7">
    <location>
        <begin position="26"/>
        <end position="462"/>
    </location>
</feature>